<gene>
    <name evidence="2" type="ORF">BURPS1710A_A1403</name>
</gene>
<reference evidence="2" key="1">
    <citation type="submission" date="2009-05" db="EMBL/GenBank/DDBJ databases">
        <authorList>
            <person name="Harkins D.M."/>
            <person name="DeShazer D."/>
            <person name="Woods D.E."/>
            <person name="Brinkac L.M."/>
            <person name="Brown K.A."/>
            <person name="Hung G.C."/>
            <person name="Tuanyok A."/>
            <person name="Zhang B."/>
            <person name="Nierman W.C."/>
        </authorList>
    </citation>
    <scope>NUCLEOTIDE SEQUENCE [LARGE SCALE GENOMIC DNA]</scope>
    <source>
        <strain evidence="2">1710a</strain>
    </source>
</reference>
<name>A0A0E1VRQ8_BURPE</name>
<protein>
    <submittedName>
        <fullName evidence="2">Uncharacterized protein</fullName>
    </submittedName>
</protein>
<accession>A0A0E1VRQ8</accession>
<evidence type="ECO:0000313" key="2">
    <source>
        <dbReference type="EMBL" id="EET03528.1"/>
    </source>
</evidence>
<feature type="region of interest" description="Disordered" evidence="1">
    <location>
        <begin position="34"/>
        <end position="55"/>
    </location>
</feature>
<sequence>MSVFSPQNIWPVIGEHWIGLLAVSKSSRAQSSAQARAACPPTGRPRPVAVDCSRA</sequence>
<dbReference type="Proteomes" id="UP000001812">
    <property type="component" value="Chromosome II"/>
</dbReference>
<dbReference type="AlphaFoldDB" id="A0A0E1VRQ8"/>
<organism evidence="2">
    <name type="scientific">Burkholderia pseudomallei 1710a</name>
    <dbReference type="NCBI Taxonomy" id="320371"/>
    <lineage>
        <taxon>Bacteria</taxon>
        <taxon>Pseudomonadati</taxon>
        <taxon>Pseudomonadota</taxon>
        <taxon>Betaproteobacteria</taxon>
        <taxon>Burkholderiales</taxon>
        <taxon>Burkholderiaceae</taxon>
        <taxon>Burkholderia</taxon>
        <taxon>pseudomallei group</taxon>
    </lineage>
</organism>
<evidence type="ECO:0000256" key="1">
    <source>
        <dbReference type="SAM" id="MobiDB-lite"/>
    </source>
</evidence>
<proteinExistence type="predicted"/>
<dbReference type="EMBL" id="CM000833">
    <property type="protein sequence ID" value="EET03528.1"/>
    <property type="molecule type" value="Genomic_DNA"/>
</dbReference>
<dbReference type="HOGENOM" id="CLU_3023201_0_0_4"/>